<dbReference type="EMBL" id="UINC01034293">
    <property type="protein sequence ID" value="SVB24906.1"/>
    <property type="molecule type" value="Genomic_DNA"/>
</dbReference>
<feature type="compositionally biased region" description="Acidic residues" evidence="1">
    <location>
        <begin position="201"/>
        <end position="212"/>
    </location>
</feature>
<feature type="compositionally biased region" description="Polar residues" evidence="1">
    <location>
        <begin position="219"/>
        <end position="228"/>
    </location>
</feature>
<evidence type="ECO:0000313" key="2">
    <source>
        <dbReference type="EMBL" id="SVB24906.1"/>
    </source>
</evidence>
<feature type="compositionally biased region" description="Low complexity" evidence="1">
    <location>
        <begin position="170"/>
        <end position="182"/>
    </location>
</feature>
<reference evidence="2" key="1">
    <citation type="submission" date="2018-05" db="EMBL/GenBank/DDBJ databases">
        <authorList>
            <person name="Lanie J.A."/>
            <person name="Ng W.-L."/>
            <person name="Kazmierczak K.M."/>
            <person name="Andrzejewski T.M."/>
            <person name="Davidsen T.M."/>
            <person name="Wayne K.J."/>
            <person name="Tettelin H."/>
            <person name="Glass J.I."/>
            <person name="Rusch D."/>
            <person name="Podicherti R."/>
            <person name="Tsui H.-C.T."/>
            <person name="Winkler M.E."/>
        </authorList>
    </citation>
    <scope>NUCLEOTIDE SEQUENCE</scope>
</reference>
<proteinExistence type="predicted"/>
<sequence>MINPITEEAHIKAKAEFMVIMEWDDKSNYDIDLWMQDPLDTIVGFPNKESGWLHLDKDDLGASNDTVTMRDGTTKTIYLNREIMTVRGIAAGEYIVNIHLYSTKGKNTGPMPVHVSIMKINPYGEVYSGVTTLNVNGQEETVQRFTVNNTGEVISKNKLQKRFAGKHLPGSGSTVSGGSQSSDPGMGFNRPPPNSGAGQDIVEDEPADDDELFDHNRTDISNSGSIEIQDSIDEKEERERRSFTIEPNGGVIETTEELNRYDGPSHPNSDSDTNSDLENEDSRFNSMGGF</sequence>
<name>A0A382CFN6_9ZZZZ</name>
<gene>
    <name evidence="2" type="ORF">METZ01_LOCUS177760</name>
</gene>
<dbReference type="AlphaFoldDB" id="A0A382CFN6"/>
<evidence type="ECO:0000256" key="1">
    <source>
        <dbReference type="SAM" id="MobiDB-lite"/>
    </source>
</evidence>
<protein>
    <submittedName>
        <fullName evidence="2">Uncharacterized protein</fullName>
    </submittedName>
</protein>
<accession>A0A382CFN6</accession>
<feature type="region of interest" description="Disordered" evidence="1">
    <location>
        <begin position="158"/>
        <end position="290"/>
    </location>
</feature>
<organism evidence="2">
    <name type="scientific">marine metagenome</name>
    <dbReference type="NCBI Taxonomy" id="408172"/>
    <lineage>
        <taxon>unclassified sequences</taxon>
        <taxon>metagenomes</taxon>
        <taxon>ecological metagenomes</taxon>
    </lineage>
</organism>